<feature type="domain" description="Protein kinase" evidence="2">
    <location>
        <begin position="170"/>
        <end position="494"/>
    </location>
</feature>
<reference evidence="3" key="2">
    <citation type="submission" date="2019-06" db="EMBL/GenBank/DDBJ databases">
        <title>Genomics analysis of Aphanomyces spp. identifies a new class of oomycete effector associated with host adaptation.</title>
        <authorList>
            <person name="Gaulin E."/>
        </authorList>
    </citation>
    <scope>NUCLEOTIDE SEQUENCE</scope>
    <source>
        <strain evidence="3">CBS 578.67</strain>
    </source>
</reference>
<dbReference type="AlphaFoldDB" id="A0A485KVL3"/>
<dbReference type="CDD" id="cd00030">
    <property type="entry name" value="C2"/>
    <property type="match status" value="1"/>
</dbReference>
<organism evidence="4 5">
    <name type="scientific">Aphanomyces stellatus</name>
    <dbReference type="NCBI Taxonomy" id="120398"/>
    <lineage>
        <taxon>Eukaryota</taxon>
        <taxon>Sar</taxon>
        <taxon>Stramenopiles</taxon>
        <taxon>Oomycota</taxon>
        <taxon>Saprolegniomycetes</taxon>
        <taxon>Saprolegniales</taxon>
        <taxon>Verrucalvaceae</taxon>
        <taxon>Aphanomyces</taxon>
    </lineage>
</organism>
<dbReference type="InterPro" id="IPR000719">
    <property type="entry name" value="Prot_kinase_dom"/>
</dbReference>
<accession>A0A485KVL3</accession>
<dbReference type="Gene3D" id="2.60.40.150">
    <property type="entry name" value="C2 domain"/>
    <property type="match status" value="1"/>
</dbReference>
<dbReference type="EMBL" id="VJMH01005345">
    <property type="protein sequence ID" value="KAF0697070.1"/>
    <property type="molecule type" value="Genomic_DNA"/>
</dbReference>
<evidence type="ECO:0000313" key="4">
    <source>
        <dbReference type="EMBL" id="VFT89071.1"/>
    </source>
</evidence>
<dbReference type="InterPro" id="IPR035892">
    <property type="entry name" value="C2_domain_sf"/>
</dbReference>
<gene>
    <name evidence="4" type="primary">Aste57867_12217</name>
    <name evidence="3" type="ORF">As57867_012172</name>
    <name evidence="4" type="ORF">ASTE57867_12217</name>
</gene>
<keyword evidence="5" id="KW-1185">Reference proteome</keyword>
<dbReference type="SUPFAM" id="SSF49562">
    <property type="entry name" value="C2 domain (Calcium/lipid-binding domain, CaLB)"/>
    <property type="match status" value="1"/>
</dbReference>
<reference evidence="4 5" key="1">
    <citation type="submission" date="2019-03" db="EMBL/GenBank/DDBJ databases">
        <authorList>
            <person name="Gaulin E."/>
            <person name="Dumas B."/>
        </authorList>
    </citation>
    <scope>NUCLEOTIDE SEQUENCE [LARGE SCALE GENOMIC DNA]</scope>
    <source>
        <strain evidence="4">CBS 568.67</strain>
    </source>
</reference>
<dbReference type="Pfam" id="PF00168">
    <property type="entry name" value="C2"/>
    <property type="match status" value="1"/>
</dbReference>
<evidence type="ECO:0000259" key="1">
    <source>
        <dbReference type="PROSITE" id="PS50004"/>
    </source>
</evidence>
<dbReference type="GO" id="GO:0004674">
    <property type="term" value="F:protein serine/threonine kinase activity"/>
    <property type="evidence" value="ECO:0007669"/>
    <property type="project" value="TreeGrafter"/>
</dbReference>
<dbReference type="PROSITE" id="PS50011">
    <property type="entry name" value="PROTEIN_KINASE_DOM"/>
    <property type="match status" value="1"/>
</dbReference>
<dbReference type="SUPFAM" id="SSF56112">
    <property type="entry name" value="Protein kinase-like (PK-like)"/>
    <property type="match status" value="1"/>
</dbReference>
<name>A0A485KVL3_9STRA</name>
<feature type="domain" description="C2" evidence="1">
    <location>
        <begin position="1"/>
        <end position="102"/>
    </location>
</feature>
<dbReference type="OrthoDB" id="4062651at2759"/>
<dbReference type="PANTHER" id="PTHR44329">
    <property type="entry name" value="SERINE/THREONINE-PROTEIN KINASE TNNI3K-RELATED"/>
    <property type="match status" value="1"/>
</dbReference>
<proteinExistence type="predicted"/>
<protein>
    <submittedName>
        <fullName evidence="4">Aste57867_12217 protein</fullName>
    </submittedName>
</protein>
<dbReference type="InterPro" id="IPR001245">
    <property type="entry name" value="Ser-Thr/Tyr_kinase_cat_dom"/>
</dbReference>
<dbReference type="PROSITE" id="PS50004">
    <property type="entry name" value="C2"/>
    <property type="match status" value="1"/>
</dbReference>
<dbReference type="EMBL" id="CAADRA010005366">
    <property type="protein sequence ID" value="VFT89071.1"/>
    <property type="molecule type" value="Genomic_DNA"/>
</dbReference>
<dbReference type="PANTHER" id="PTHR44329:SF214">
    <property type="entry name" value="PROTEIN KINASE DOMAIN-CONTAINING PROTEIN"/>
    <property type="match status" value="1"/>
</dbReference>
<dbReference type="SMART" id="SM00239">
    <property type="entry name" value="C2"/>
    <property type="match status" value="1"/>
</dbReference>
<dbReference type="InterPro" id="IPR000008">
    <property type="entry name" value="C2_dom"/>
</dbReference>
<dbReference type="InterPro" id="IPR011009">
    <property type="entry name" value="Kinase-like_dom_sf"/>
</dbReference>
<evidence type="ECO:0000313" key="3">
    <source>
        <dbReference type="EMBL" id="KAF0697070.1"/>
    </source>
</evidence>
<dbReference type="Proteomes" id="UP000332933">
    <property type="component" value="Unassembled WGS sequence"/>
</dbReference>
<dbReference type="Gene3D" id="1.10.510.10">
    <property type="entry name" value="Transferase(Phosphotransferase) domain 1"/>
    <property type="match status" value="1"/>
</dbReference>
<sequence length="504" mass="56608">MELHVQVFEARDLIDTSSFFIKQSPYCTIKIAGQKAKTDVHVNGGTNPSFQQEFALHDIQLDDDFQIEVKGYHTNMPKTHLGIYGIKLRHLPPDFMGKTKWYTLKNVQKPRLPAGDLRMCLNLRAIVKPIRSPVSTPFRSPVTLPMSTDTAARDRVVHMPIDEIECNSTKKTFLIDGDGSGGGIRAPVAPTKPRVAFNVDRRRISLASTTSGPPSPRADEVDWTGYEDLKPLRRFYIYPNQVMIIRQVNTDYMKTQLGHYGGSHVMVKSLKVPSERDALVKEVIALSKVNCKKILAFVGFYIDPHAGGLHCITQHAMANPSNLREYLTRQSRSITLKKKIQYAIDVAEALAYMHSMKMLHRSIKAENVMLKENKKAVLSGFGTCRARSYDQTLTVGVGDIQWSAPEMLIDGEYGEKVDVYSFGVFLVELETGEIPFAQETKLWTRSDMSNRIATGKLRPEPSAACPPALYDIIRRCCQFDQHNRPAMKVVHELLCAIAADGEII</sequence>
<evidence type="ECO:0000313" key="5">
    <source>
        <dbReference type="Proteomes" id="UP000332933"/>
    </source>
</evidence>
<dbReference type="InterPro" id="IPR051681">
    <property type="entry name" value="Ser/Thr_Kinases-Pseudokinases"/>
</dbReference>
<dbReference type="GO" id="GO:0005524">
    <property type="term" value="F:ATP binding"/>
    <property type="evidence" value="ECO:0007669"/>
    <property type="project" value="InterPro"/>
</dbReference>
<evidence type="ECO:0000259" key="2">
    <source>
        <dbReference type="PROSITE" id="PS50011"/>
    </source>
</evidence>
<dbReference type="Pfam" id="PF07714">
    <property type="entry name" value="PK_Tyr_Ser-Thr"/>
    <property type="match status" value="1"/>
</dbReference>